<dbReference type="EMBL" id="JBGEHV010000065">
    <property type="protein sequence ID" value="MEY8042771.1"/>
    <property type="molecule type" value="Genomic_DNA"/>
</dbReference>
<feature type="domain" description="N-acetyltransferase" evidence="1">
    <location>
        <begin position="18"/>
        <end position="187"/>
    </location>
</feature>
<evidence type="ECO:0000313" key="2">
    <source>
        <dbReference type="EMBL" id="MEY8042771.1"/>
    </source>
</evidence>
<evidence type="ECO:0000313" key="3">
    <source>
        <dbReference type="Proteomes" id="UP001564626"/>
    </source>
</evidence>
<dbReference type="InterPro" id="IPR016181">
    <property type="entry name" value="Acyl_CoA_acyltransferase"/>
</dbReference>
<dbReference type="InterPro" id="IPR000182">
    <property type="entry name" value="GNAT_dom"/>
</dbReference>
<dbReference type="SUPFAM" id="SSF55729">
    <property type="entry name" value="Acyl-CoA N-acyltransferases (Nat)"/>
    <property type="match status" value="1"/>
</dbReference>
<dbReference type="RefSeq" id="WP_345360303.1">
    <property type="nucleotide sequence ID" value="NZ_BAABII010000004.1"/>
</dbReference>
<keyword evidence="3" id="KW-1185">Reference proteome</keyword>
<sequence>MLTDHWPLAGLRVRTPRLELRLPDGAELAALADVALAGVHPPEQMPFAHPWTDLPPAERGRSVLQHHWRALADWSAERWVLPLAVFVEGRPVGIQAVQAQDFAVLRQVSTGSWLGQAHQGRGIGTEMRRAVLHLAFAGLGAEEAVSGAHDDNPASLAVTRKLGYRPDGVQRAVVRGRRSTELRFRLDRAEWADRDEFSITGLSPCLPMFGV</sequence>
<name>A0ABV4CNV6_9PSEU</name>
<dbReference type="PROSITE" id="PS51186">
    <property type="entry name" value="GNAT"/>
    <property type="match status" value="1"/>
</dbReference>
<protein>
    <submittedName>
        <fullName evidence="2">GNAT family protein</fullName>
    </submittedName>
</protein>
<gene>
    <name evidence="2" type="ORF">AB8O55_25475</name>
</gene>
<dbReference type="Proteomes" id="UP001564626">
    <property type="component" value="Unassembled WGS sequence"/>
</dbReference>
<accession>A0ABV4CNV6</accession>
<comment type="caution">
    <text evidence="2">The sequence shown here is derived from an EMBL/GenBank/DDBJ whole genome shotgun (WGS) entry which is preliminary data.</text>
</comment>
<dbReference type="PANTHER" id="PTHR43441">
    <property type="entry name" value="RIBOSOMAL-PROTEIN-SERINE ACETYLTRANSFERASE"/>
    <property type="match status" value="1"/>
</dbReference>
<dbReference type="InterPro" id="IPR051908">
    <property type="entry name" value="Ribosomal_N-acetyltransferase"/>
</dbReference>
<dbReference type="PANTHER" id="PTHR43441:SF11">
    <property type="entry name" value="RIBOSOMAL-PROTEIN-SERINE ACETYLTRANSFERASE"/>
    <property type="match status" value="1"/>
</dbReference>
<organism evidence="2 3">
    <name type="scientific">Saccharopolyspora cebuensis</name>
    <dbReference type="NCBI Taxonomy" id="418759"/>
    <lineage>
        <taxon>Bacteria</taxon>
        <taxon>Bacillati</taxon>
        <taxon>Actinomycetota</taxon>
        <taxon>Actinomycetes</taxon>
        <taxon>Pseudonocardiales</taxon>
        <taxon>Pseudonocardiaceae</taxon>
        <taxon>Saccharopolyspora</taxon>
    </lineage>
</organism>
<dbReference type="Gene3D" id="3.40.630.30">
    <property type="match status" value="1"/>
</dbReference>
<dbReference type="Pfam" id="PF13302">
    <property type="entry name" value="Acetyltransf_3"/>
    <property type="match status" value="1"/>
</dbReference>
<reference evidence="2 3" key="1">
    <citation type="submission" date="2024-08" db="EMBL/GenBank/DDBJ databases">
        <title>Genome mining of Saccharopolyspora cebuensis PGLac3 from Nigerian medicinal plant.</title>
        <authorList>
            <person name="Ezeobiora C.E."/>
            <person name="Igbokwe N.H."/>
            <person name="Amin D.H."/>
            <person name="Mendie U.E."/>
        </authorList>
    </citation>
    <scope>NUCLEOTIDE SEQUENCE [LARGE SCALE GENOMIC DNA]</scope>
    <source>
        <strain evidence="2 3">PGLac3</strain>
    </source>
</reference>
<proteinExistence type="predicted"/>
<evidence type="ECO:0000259" key="1">
    <source>
        <dbReference type="PROSITE" id="PS51186"/>
    </source>
</evidence>